<accession>A0A0F8ZWJ5</accession>
<proteinExistence type="predicted"/>
<evidence type="ECO:0000313" key="2">
    <source>
        <dbReference type="EMBL" id="KKK64326.1"/>
    </source>
</evidence>
<protein>
    <submittedName>
        <fullName evidence="2">Uncharacterized protein</fullName>
    </submittedName>
</protein>
<organism evidence="2">
    <name type="scientific">marine sediment metagenome</name>
    <dbReference type="NCBI Taxonomy" id="412755"/>
    <lineage>
        <taxon>unclassified sequences</taxon>
        <taxon>metagenomes</taxon>
        <taxon>ecological metagenomes</taxon>
    </lineage>
</organism>
<sequence length="103" mass="10734">MGIVGNAPKQPAETFPITVDFEKDLDAAQSETLSLAVVTSKNEATGVDSSSTLLSGAPSVSGSKATQQIKAGADGEDHLVQFRATTNLANVFEAEVRVLVRET</sequence>
<dbReference type="InterPro" id="IPR056928">
    <property type="entry name" value="Gp77-like"/>
</dbReference>
<dbReference type="AlphaFoldDB" id="A0A0F8ZWJ5"/>
<name>A0A0F8ZWJ5_9ZZZZ</name>
<evidence type="ECO:0000256" key="1">
    <source>
        <dbReference type="SAM" id="MobiDB-lite"/>
    </source>
</evidence>
<comment type="caution">
    <text evidence="2">The sequence shown here is derived from an EMBL/GenBank/DDBJ whole genome shotgun (WGS) entry which is preliminary data.</text>
</comment>
<reference evidence="2" key="1">
    <citation type="journal article" date="2015" name="Nature">
        <title>Complex archaea that bridge the gap between prokaryotes and eukaryotes.</title>
        <authorList>
            <person name="Spang A."/>
            <person name="Saw J.H."/>
            <person name="Jorgensen S.L."/>
            <person name="Zaremba-Niedzwiedzka K."/>
            <person name="Martijn J."/>
            <person name="Lind A.E."/>
            <person name="van Eijk R."/>
            <person name="Schleper C."/>
            <person name="Guy L."/>
            <person name="Ettema T.J."/>
        </authorList>
    </citation>
    <scope>NUCLEOTIDE SEQUENCE</scope>
</reference>
<dbReference type="Pfam" id="PF23148">
    <property type="entry name" value="Gp77"/>
    <property type="match status" value="1"/>
</dbReference>
<feature type="region of interest" description="Disordered" evidence="1">
    <location>
        <begin position="47"/>
        <end position="69"/>
    </location>
</feature>
<gene>
    <name evidence="2" type="ORF">LCGC14_2985330</name>
</gene>
<dbReference type="EMBL" id="LAZR01061069">
    <property type="protein sequence ID" value="KKK64326.1"/>
    <property type="molecule type" value="Genomic_DNA"/>
</dbReference>